<dbReference type="RefSeq" id="WP_076733630.1">
    <property type="nucleotide sequence ID" value="NZ_CP019352.1"/>
</dbReference>
<reference evidence="2 3" key="1">
    <citation type="submission" date="2017-01" db="EMBL/GenBank/DDBJ databases">
        <title>Complete genome of Lacinutrix venerupis DOK2-8 isolated from seawater in Dokdo.</title>
        <authorList>
            <person name="Chi W.-J."/>
            <person name="Kim J.H."/>
        </authorList>
    </citation>
    <scope>NUCLEOTIDE SEQUENCE [LARGE SCALE GENOMIC DNA]</scope>
    <source>
        <strain evidence="2 3">DOK2-8</strain>
    </source>
</reference>
<dbReference type="AlphaFoldDB" id="A0AAC9LLK3"/>
<keyword evidence="2" id="KW-0808">Transferase</keyword>
<feature type="domain" description="Glycosyl transferase family 1" evidence="1">
    <location>
        <begin position="186"/>
        <end position="330"/>
    </location>
</feature>
<dbReference type="Gene3D" id="3.40.50.2000">
    <property type="entry name" value="Glycogen Phosphorylase B"/>
    <property type="match status" value="2"/>
</dbReference>
<dbReference type="PANTHER" id="PTHR12526">
    <property type="entry name" value="GLYCOSYLTRANSFERASE"/>
    <property type="match status" value="1"/>
</dbReference>
<dbReference type="KEGG" id="lvn:BWR22_10505"/>
<gene>
    <name evidence="2" type="ORF">BWR22_10505</name>
</gene>
<proteinExistence type="predicted"/>
<sequence>MKKHIAIICNYKLLENRIGGMDYFFWVFNKKCEEQNITVDWFFPNNATHSNYNTFNIIANENISIEASFINHIKKNKTPYTHVVTHFVELCTSFHAEVKQLLNTKIIAIDHNPRPLNGYPLIKKLKKKVKGYLYAKHIDQFIGVSDYTNHAILNDFGWFLKPKTKTIYNGVLIQGIIPKTTRRATLNPKFLVVSHLRFSKGIQDLILAVSKLPQPLIKNLKIDVYGDGQYKTELLKLVTLHKLEFVFNFKGNSASLKSTYQHYDYMLQPTHMECFSLSILEGLAANIPVITTPVGGNEEVITNGENGYIFKTKDIQALTVLLQSIITGEKQIKINTRDLIETKFSIDFMVEKHLNLLK</sequence>
<dbReference type="CDD" id="cd03801">
    <property type="entry name" value="GT4_PimA-like"/>
    <property type="match status" value="1"/>
</dbReference>
<accession>A0AAC9LLK3</accession>
<dbReference type="PANTHER" id="PTHR12526:SF630">
    <property type="entry name" value="GLYCOSYLTRANSFERASE"/>
    <property type="match status" value="1"/>
</dbReference>
<protein>
    <submittedName>
        <fullName evidence="2">Group 1 glycosyl transferase</fullName>
    </submittedName>
</protein>
<evidence type="ECO:0000313" key="3">
    <source>
        <dbReference type="Proteomes" id="UP000187506"/>
    </source>
</evidence>
<dbReference type="SUPFAM" id="SSF53756">
    <property type="entry name" value="UDP-Glycosyltransferase/glycogen phosphorylase"/>
    <property type="match status" value="1"/>
</dbReference>
<dbReference type="InterPro" id="IPR001296">
    <property type="entry name" value="Glyco_trans_1"/>
</dbReference>
<evidence type="ECO:0000259" key="1">
    <source>
        <dbReference type="Pfam" id="PF00534"/>
    </source>
</evidence>
<dbReference type="GO" id="GO:0016757">
    <property type="term" value="F:glycosyltransferase activity"/>
    <property type="evidence" value="ECO:0007669"/>
    <property type="project" value="InterPro"/>
</dbReference>
<dbReference type="Pfam" id="PF00534">
    <property type="entry name" value="Glycos_transf_1"/>
    <property type="match status" value="1"/>
</dbReference>
<name>A0AAC9LLK3_9FLAO</name>
<organism evidence="2 3">
    <name type="scientific">Lacinutrix venerupis</name>
    <dbReference type="NCBI Taxonomy" id="1486034"/>
    <lineage>
        <taxon>Bacteria</taxon>
        <taxon>Pseudomonadati</taxon>
        <taxon>Bacteroidota</taxon>
        <taxon>Flavobacteriia</taxon>
        <taxon>Flavobacteriales</taxon>
        <taxon>Flavobacteriaceae</taxon>
        <taxon>Lacinutrix</taxon>
    </lineage>
</organism>
<evidence type="ECO:0000313" key="2">
    <source>
        <dbReference type="EMBL" id="APY00724.1"/>
    </source>
</evidence>
<dbReference type="Proteomes" id="UP000187506">
    <property type="component" value="Chromosome"/>
</dbReference>
<keyword evidence="3" id="KW-1185">Reference proteome</keyword>
<dbReference type="EMBL" id="CP019352">
    <property type="protein sequence ID" value="APY00724.1"/>
    <property type="molecule type" value="Genomic_DNA"/>
</dbReference>